<dbReference type="RefSeq" id="WP_024980116.1">
    <property type="nucleotide sequence ID" value="NZ_CBCRUM010000010.1"/>
</dbReference>
<dbReference type="Gene3D" id="1.10.30.50">
    <property type="match status" value="1"/>
</dbReference>
<keyword evidence="2" id="KW-1185">Reference proteome</keyword>
<proteinExistence type="predicted"/>
<accession>A0A1I4TMY5</accession>
<dbReference type="eggNOG" id="COG1403">
    <property type="taxonomic scope" value="Bacteria"/>
</dbReference>
<organism evidence="1 2">
    <name type="scientific">Flavobacterium succinicans</name>
    <dbReference type="NCBI Taxonomy" id="29536"/>
    <lineage>
        <taxon>Bacteria</taxon>
        <taxon>Pseudomonadati</taxon>
        <taxon>Bacteroidota</taxon>
        <taxon>Flavobacteriia</taxon>
        <taxon>Flavobacteriales</taxon>
        <taxon>Flavobacteriaceae</taxon>
        <taxon>Flavobacterium</taxon>
    </lineage>
</organism>
<evidence type="ECO:0000313" key="2">
    <source>
        <dbReference type="Proteomes" id="UP000182961"/>
    </source>
</evidence>
<sequence>MLRTYKFIQDPIFELHKMLQHLVCEVWCNASDENTCQQLINSEFEVIYLEYDWLKEDVDKIYEECKPLLDDERGDIREAFYVNNRIEELCDGLEAIELGTLPKVVENSMLPLLRKFYSRLLDLAKVPGNKLEYYNRLVNDKYIYCPCCGIVKIEPEESAFREDNDHFFPISKYPFAAINFNNLFPVCEKCNKKRKGTKTPQEHNGLAYYGFAKRDDIKVSVKINDSDDLDYLKLNTKDISFSFTEDANKNSTWNYLFGIIERYNKEVRDFSFTELRAIKNRIYLNKDINNGNPYDAILDFEIENYEADKYKESKFLKAAFLKEIKNRPEWMAVYNKD</sequence>
<protein>
    <recommendedName>
        <fullName evidence="3">HNH endonuclease</fullName>
    </recommendedName>
</protein>
<evidence type="ECO:0008006" key="3">
    <source>
        <dbReference type="Google" id="ProtNLM"/>
    </source>
</evidence>
<dbReference type="AlphaFoldDB" id="A0A1I4TMY5"/>
<dbReference type="EMBL" id="FOUT01000002">
    <property type="protein sequence ID" value="SFM78118.1"/>
    <property type="molecule type" value="Genomic_DNA"/>
</dbReference>
<evidence type="ECO:0000313" key="1">
    <source>
        <dbReference type="EMBL" id="SFM78118.1"/>
    </source>
</evidence>
<gene>
    <name evidence="1" type="ORF">SAMN05444143_102195</name>
</gene>
<name>A0A1I4TMY5_9FLAO</name>
<reference evidence="2" key="1">
    <citation type="submission" date="2016-10" db="EMBL/GenBank/DDBJ databases">
        <authorList>
            <person name="Varghese N."/>
            <person name="Submissions S."/>
        </authorList>
    </citation>
    <scope>NUCLEOTIDE SEQUENCE [LARGE SCALE GENOMIC DNA]</scope>
    <source>
        <strain evidence="2">DSM 4002</strain>
    </source>
</reference>
<dbReference type="Proteomes" id="UP000182961">
    <property type="component" value="Unassembled WGS sequence"/>
</dbReference>